<dbReference type="KEGG" id="fvr:FVEG_17682"/>
<dbReference type="RefSeq" id="XP_018762400.1">
    <property type="nucleotide sequence ID" value="XM_018906911.1"/>
</dbReference>
<dbReference type="VEuPathDB" id="FungiDB:FVEG_17682"/>
<accession>A0A139YBP3</accession>
<gene>
    <name evidence="1" type="ORF">FVEG_17682</name>
</gene>
<dbReference type="EMBL" id="DS486009">
    <property type="protein sequence ID" value="KYG13716.1"/>
    <property type="molecule type" value="Genomic_DNA"/>
</dbReference>
<sequence>MNLCEFLISHDGNTLTPVANKKVHRALSQSRHSFVSIMLLFYLRQCYDMQDRIMTQYLSIPAYLSLKQLNDRSLVSQEDIEENRGILYLAAKGLSVQGGYYYLTYLVSLALQREMSPDNLTVLQQFTVGRKEDSSTEHIRARHEERQYPIHIVTIKDQRLGSLIKEYSAMRIQI</sequence>
<evidence type="ECO:0000313" key="2">
    <source>
        <dbReference type="Proteomes" id="UP000009096"/>
    </source>
</evidence>
<evidence type="ECO:0000313" key="1">
    <source>
        <dbReference type="EMBL" id="KYG13716.1"/>
    </source>
</evidence>
<name>A0A139YBP3_GIBM7</name>
<protein>
    <submittedName>
        <fullName evidence="1">Uncharacterized protein</fullName>
    </submittedName>
</protein>
<organism evidence="1 2">
    <name type="scientific">Gibberella moniliformis (strain M3125 / FGSC 7600)</name>
    <name type="common">Maize ear and stalk rot fungus</name>
    <name type="synonym">Fusarium verticillioides</name>
    <dbReference type="NCBI Taxonomy" id="334819"/>
    <lineage>
        <taxon>Eukaryota</taxon>
        <taxon>Fungi</taxon>
        <taxon>Dikarya</taxon>
        <taxon>Ascomycota</taxon>
        <taxon>Pezizomycotina</taxon>
        <taxon>Sordariomycetes</taxon>
        <taxon>Hypocreomycetidae</taxon>
        <taxon>Hypocreales</taxon>
        <taxon>Nectriaceae</taxon>
        <taxon>Fusarium</taxon>
        <taxon>Fusarium fujikuroi species complex</taxon>
    </lineage>
</organism>
<dbReference type="OrthoDB" id="5095551at2759"/>
<dbReference type="AlphaFoldDB" id="A0A139YBP3"/>
<reference evidence="1 2" key="1">
    <citation type="journal article" date="2010" name="Nature">
        <title>Comparative genomics reveals mobile pathogenicity chromosomes in Fusarium.</title>
        <authorList>
            <person name="Ma L.J."/>
            <person name="van der Does H.C."/>
            <person name="Borkovich K.A."/>
            <person name="Coleman J.J."/>
            <person name="Daboussi M.J."/>
            <person name="Di Pietro A."/>
            <person name="Dufresne M."/>
            <person name="Freitag M."/>
            <person name="Grabherr M."/>
            <person name="Henrissat B."/>
            <person name="Houterman P.M."/>
            <person name="Kang S."/>
            <person name="Shim W.B."/>
            <person name="Woloshuk C."/>
            <person name="Xie X."/>
            <person name="Xu J.R."/>
            <person name="Antoniw J."/>
            <person name="Baker S.E."/>
            <person name="Bluhm B.H."/>
            <person name="Breakspear A."/>
            <person name="Brown D.W."/>
            <person name="Butchko R.A."/>
            <person name="Chapman S."/>
            <person name="Coulson R."/>
            <person name="Coutinho P.M."/>
            <person name="Danchin E.G."/>
            <person name="Diener A."/>
            <person name="Gale L.R."/>
            <person name="Gardiner D.M."/>
            <person name="Goff S."/>
            <person name="Hammond-Kosack K.E."/>
            <person name="Hilburn K."/>
            <person name="Hua-Van A."/>
            <person name="Jonkers W."/>
            <person name="Kazan K."/>
            <person name="Kodira C.D."/>
            <person name="Koehrsen M."/>
            <person name="Kumar L."/>
            <person name="Lee Y.H."/>
            <person name="Li L."/>
            <person name="Manners J.M."/>
            <person name="Miranda-Saavedra D."/>
            <person name="Mukherjee M."/>
            <person name="Park G."/>
            <person name="Park J."/>
            <person name="Park S.Y."/>
            <person name="Proctor R.H."/>
            <person name="Regev A."/>
            <person name="Ruiz-Roldan M.C."/>
            <person name="Sain D."/>
            <person name="Sakthikumar S."/>
            <person name="Sykes S."/>
            <person name="Schwartz D.C."/>
            <person name="Turgeon B.G."/>
            <person name="Wapinski I."/>
            <person name="Yoder O."/>
            <person name="Young S."/>
            <person name="Zeng Q."/>
            <person name="Zhou S."/>
            <person name="Galagan J."/>
            <person name="Cuomo C.A."/>
            <person name="Kistler H.C."/>
            <person name="Rep M."/>
        </authorList>
    </citation>
    <scope>NUCLEOTIDE SEQUENCE [LARGE SCALE GENOMIC DNA]</scope>
    <source>
        <strain evidence="2">M3125 / FGSC 7600</strain>
    </source>
</reference>
<dbReference type="Proteomes" id="UP000009096">
    <property type="component" value="Chromosome 8"/>
</dbReference>
<keyword evidence="2" id="KW-1185">Reference proteome</keyword>
<proteinExistence type="predicted"/>
<dbReference type="GeneID" id="30074558"/>
<dbReference type="STRING" id="334819.A0A139YBP3"/>